<keyword evidence="1" id="KW-0175">Coiled coil</keyword>
<dbReference type="EMBL" id="CAJJDN010000033">
    <property type="protein sequence ID" value="CAD8075256.1"/>
    <property type="molecule type" value="Genomic_DNA"/>
</dbReference>
<name>A0A8S1MF42_9CILI</name>
<comment type="caution">
    <text evidence="2">The sequence shown here is derived from an EMBL/GenBank/DDBJ whole genome shotgun (WGS) entry which is preliminary data.</text>
</comment>
<dbReference type="Proteomes" id="UP000692954">
    <property type="component" value="Unassembled WGS sequence"/>
</dbReference>
<gene>
    <name evidence="2" type="ORF">PSON_ATCC_30995.1.T0330136</name>
</gene>
<reference evidence="2" key="1">
    <citation type="submission" date="2021-01" db="EMBL/GenBank/DDBJ databases">
        <authorList>
            <consortium name="Genoscope - CEA"/>
            <person name="William W."/>
        </authorList>
    </citation>
    <scope>NUCLEOTIDE SEQUENCE</scope>
</reference>
<evidence type="ECO:0000256" key="1">
    <source>
        <dbReference type="SAM" id="Coils"/>
    </source>
</evidence>
<evidence type="ECO:0000313" key="2">
    <source>
        <dbReference type="EMBL" id="CAD8075256.1"/>
    </source>
</evidence>
<keyword evidence="3" id="KW-1185">Reference proteome</keyword>
<proteinExistence type="predicted"/>
<protein>
    <submittedName>
        <fullName evidence="2">Uncharacterized protein</fullName>
    </submittedName>
</protein>
<feature type="coiled-coil region" evidence="1">
    <location>
        <begin position="37"/>
        <end position="71"/>
    </location>
</feature>
<accession>A0A8S1MF42</accession>
<evidence type="ECO:0000313" key="3">
    <source>
        <dbReference type="Proteomes" id="UP000692954"/>
    </source>
</evidence>
<organism evidence="2 3">
    <name type="scientific">Paramecium sonneborni</name>
    <dbReference type="NCBI Taxonomy" id="65129"/>
    <lineage>
        <taxon>Eukaryota</taxon>
        <taxon>Sar</taxon>
        <taxon>Alveolata</taxon>
        <taxon>Ciliophora</taxon>
        <taxon>Intramacronucleata</taxon>
        <taxon>Oligohymenophorea</taxon>
        <taxon>Peniculida</taxon>
        <taxon>Parameciidae</taxon>
        <taxon>Paramecium</taxon>
    </lineage>
</organism>
<dbReference type="AlphaFoldDB" id="A0A8S1MF42"/>
<dbReference type="OrthoDB" id="293066at2759"/>
<sequence length="147" mass="17282">MSFAKKPLPIKGSKKIEKSPLEQIQLILGNEYTVEQIQNTLNQTSDIQNSIKMLKQEREALQNNSKVLKFQQLNKAQQIQKRLNKYNSRWIKRVLGGDIVQNKNQEMLSMIQIQMEKILIDQELHKQIIYNFSIPSRDHYNNTNDLS</sequence>